<accession>A0AAD9NTC6</accession>
<feature type="domain" description="Rho-GAP" evidence="3">
    <location>
        <begin position="297"/>
        <end position="444"/>
    </location>
</feature>
<keyword evidence="1" id="KW-0343">GTPase activation</keyword>
<evidence type="ECO:0000313" key="5">
    <source>
        <dbReference type="Proteomes" id="UP001209878"/>
    </source>
</evidence>
<dbReference type="GO" id="GO:0005737">
    <property type="term" value="C:cytoplasm"/>
    <property type="evidence" value="ECO:0007669"/>
    <property type="project" value="TreeGrafter"/>
</dbReference>
<evidence type="ECO:0000313" key="4">
    <source>
        <dbReference type="EMBL" id="KAK2179936.1"/>
    </source>
</evidence>
<dbReference type="EMBL" id="JAODUO010000465">
    <property type="protein sequence ID" value="KAK2179936.1"/>
    <property type="molecule type" value="Genomic_DNA"/>
</dbReference>
<dbReference type="AlphaFoldDB" id="A0AAD9NTC6"/>
<dbReference type="InterPro" id="IPR000198">
    <property type="entry name" value="RhoGAP_dom"/>
</dbReference>
<dbReference type="GO" id="GO:0051056">
    <property type="term" value="P:regulation of small GTPase mediated signal transduction"/>
    <property type="evidence" value="ECO:0007669"/>
    <property type="project" value="TreeGrafter"/>
</dbReference>
<reference evidence="4" key="1">
    <citation type="journal article" date="2023" name="Mol. Biol. Evol.">
        <title>Third-Generation Sequencing Reveals the Adaptive Role of the Epigenome in Three Deep-Sea Polychaetes.</title>
        <authorList>
            <person name="Perez M."/>
            <person name="Aroh O."/>
            <person name="Sun Y."/>
            <person name="Lan Y."/>
            <person name="Juniper S.K."/>
            <person name="Young C.R."/>
            <person name="Angers B."/>
            <person name="Qian P.Y."/>
        </authorList>
    </citation>
    <scope>NUCLEOTIDE SEQUENCE</scope>
    <source>
        <strain evidence="4">R07B-5</strain>
    </source>
</reference>
<dbReference type="Gene3D" id="1.10.555.10">
    <property type="entry name" value="Rho GTPase activation protein"/>
    <property type="match status" value="1"/>
</dbReference>
<evidence type="ECO:0000256" key="2">
    <source>
        <dbReference type="SAM" id="MobiDB-lite"/>
    </source>
</evidence>
<protein>
    <recommendedName>
        <fullName evidence="3">Rho-GAP domain-containing protein</fullName>
    </recommendedName>
</protein>
<feature type="region of interest" description="Disordered" evidence="2">
    <location>
        <begin position="131"/>
        <end position="150"/>
    </location>
</feature>
<name>A0AAD9NTC6_RIDPI</name>
<organism evidence="4 5">
    <name type="scientific">Ridgeia piscesae</name>
    <name type="common">Tubeworm</name>
    <dbReference type="NCBI Taxonomy" id="27915"/>
    <lineage>
        <taxon>Eukaryota</taxon>
        <taxon>Metazoa</taxon>
        <taxon>Spiralia</taxon>
        <taxon>Lophotrochozoa</taxon>
        <taxon>Annelida</taxon>
        <taxon>Polychaeta</taxon>
        <taxon>Sedentaria</taxon>
        <taxon>Canalipalpata</taxon>
        <taxon>Sabellida</taxon>
        <taxon>Siboglinidae</taxon>
        <taxon>Ridgeia</taxon>
    </lineage>
</organism>
<feature type="region of interest" description="Disordered" evidence="2">
    <location>
        <begin position="217"/>
        <end position="236"/>
    </location>
</feature>
<dbReference type="PROSITE" id="PS50238">
    <property type="entry name" value="RHOGAP"/>
    <property type="match status" value="1"/>
</dbReference>
<dbReference type="GO" id="GO:0005096">
    <property type="term" value="F:GTPase activator activity"/>
    <property type="evidence" value="ECO:0007669"/>
    <property type="project" value="UniProtKB-KW"/>
</dbReference>
<feature type="compositionally biased region" description="Low complexity" evidence="2">
    <location>
        <begin position="137"/>
        <end position="150"/>
    </location>
</feature>
<dbReference type="GO" id="GO:0007165">
    <property type="term" value="P:signal transduction"/>
    <property type="evidence" value="ECO:0007669"/>
    <property type="project" value="InterPro"/>
</dbReference>
<dbReference type="SMART" id="SM00324">
    <property type="entry name" value="RhoGAP"/>
    <property type="match status" value="1"/>
</dbReference>
<sequence>MATKTEECNDSKEFDAFFEEVKDIEKNTGEDEPDLHGSDEELSKLPDEGEEELSWLKDAGLEHLAKPLEEGTLLDDEDVTCGTAGLTEEQVAVVKKRVDTLNATIRKKQKGYHQKHSKVDVRAVFSTPLPQRESCPLSGSTGTSETTLRSEVCSMPATSASNRVVLRRKGRENIPRDRTTFLQDLNHGSPLVESPVARAPGVSALMHRESDVSMSFTIDQPISPRPGPKKGTKELPYYKDSKDTLGVTKVDQMSEKDRCMIRKLALIELTSLYEVHNIKYTRRKPKRRYKDNSVFGVPLQTLLDNDRKRHPDKHIKVPLIFSQLIQFLTKFALEEEGILRVPGSVTRIKSIREEIEDRFNCGKFSWDDMRPNDIAGLFKQFLRELPIPLLTFEYIDAFAQVGTIPDHKQQLTALILLVLLLPDVHRDTLKVPSSHSPTSTEHFL</sequence>
<gene>
    <name evidence="4" type="ORF">NP493_466g05057</name>
</gene>
<dbReference type="PANTHER" id="PTHR14963:SF1">
    <property type="entry name" value="RHO GTPASE-ACTIVATING PROTEIN CONUNDRUM"/>
    <property type="match status" value="1"/>
</dbReference>
<dbReference type="Pfam" id="PF00620">
    <property type="entry name" value="RhoGAP"/>
    <property type="match status" value="1"/>
</dbReference>
<dbReference type="Proteomes" id="UP001209878">
    <property type="component" value="Unassembled WGS sequence"/>
</dbReference>
<evidence type="ECO:0000256" key="1">
    <source>
        <dbReference type="ARBA" id="ARBA00022468"/>
    </source>
</evidence>
<keyword evidence="5" id="KW-1185">Reference proteome</keyword>
<feature type="region of interest" description="Disordered" evidence="2">
    <location>
        <begin position="26"/>
        <end position="51"/>
    </location>
</feature>
<dbReference type="PANTHER" id="PTHR14963">
    <property type="entry name" value="RHO GTPASE ACTIVATING PROTEIN 18,19-RELATED"/>
    <property type="match status" value="1"/>
</dbReference>
<proteinExistence type="predicted"/>
<comment type="caution">
    <text evidence="4">The sequence shown here is derived from an EMBL/GenBank/DDBJ whole genome shotgun (WGS) entry which is preliminary data.</text>
</comment>
<dbReference type="InterPro" id="IPR008936">
    <property type="entry name" value="Rho_GTPase_activation_prot"/>
</dbReference>
<dbReference type="GO" id="GO:0030833">
    <property type="term" value="P:regulation of actin filament polymerization"/>
    <property type="evidence" value="ECO:0007669"/>
    <property type="project" value="TreeGrafter"/>
</dbReference>
<feature type="compositionally biased region" description="Basic and acidic residues" evidence="2">
    <location>
        <begin position="26"/>
        <end position="47"/>
    </location>
</feature>
<evidence type="ECO:0000259" key="3">
    <source>
        <dbReference type="PROSITE" id="PS50238"/>
    </source>
</evidence>
<dbReference type="SUPFAM" id="SSF48350">
    <property type="entry name" value="GTPase activation domain, GAP"/>
    <property type="match status" value="1"/>
</dbReference>